<dbReference type="CDD" id="cd09727">
    <property type="entry name" value="Cas6_I-E"/>
    <property type="match status" value="1"/>
</dbReference>
<dbReference type="Gene3D" id="3.30.70.1200">
    <property type="entry name" value="Crispr-associated protein, domain 1"/>
    <property type="match status" value="1"/>
</dbReference>
<reference evidence="1" key="1">
    <citation type="journal article" date="2014" name="Int. J. Syst. Evol. Microbiol.">
        <title>Complete genome sequence of Corynebacterium casei LMG S-19264T (=DSM 44701T), isolated from a smear-ripened cheese.</title>
        <authorList>
            <consortium name="US DOE Joint Genome Institute (JGI-PGF)"/>
            <person name="Walter F."/>
            <person name="Albersmeier A."/>
            <person name="Kalinowski J."/>
            <person name="Ruckert C."/>
        </authorList>
    </citation>
    <scope>NUCLEOTIDE SEQUENCE</scope>
    <source>
        <strain evidence="1">CGMCC 1.7086</strain>
    </source>
</reference>
<dbReference type="InterPro" id="IPR010179">
    <property type="entry name" value="CRISPR-assoc_prot_Cse3"/>
</dbReference>
<dbReference type="EMBL" id="BMLS01000002">
    <property type="protein sequence ID" value="GGO67549.1"/>
    <property type="molecule type" value="Genomic_DNA"/>
</dbReference>
<reference evidence="1" key="2">
    <citation type="submission" date="2020-09" db="EMBL/GenBank/DDBJ databases">
        <authorList>
            <person name="Sun Q."/>
            <person name="Zhou Y."/>
        </authorList>
    </citation>
    <scope>NUCLEOTIDE SEQUENCE</scope>
    <source>
        <strain evidence="1">CGMCC 1.7086</strain>
    </source>
</reference>
<keyword evidence="2" id="KW-1185">Reference proteome</keyword>
<proteinExistence type="predicted"/>
<dbReference type="AlphaFoldDB" id="A0A917YV55"/>
<dbReference type="Gene3D" id="3.30.70.1210">
    <property type="entry name" value="Crispr-associated protein, domain 2"/>
    <property type="match status" value="1"/>
</dbReference>
<accession>A0A917YV55</accession>
<dbReference type="RefSeq" id="WP_188692400.1">
    <property type="nucleotide sequence ID" value="NZ_BMLS01000002.1"/>
</dbReference>
<dbReference type="SUPFAM" id="SSF117987">
    <property type="entry name" value="CRISPR-associated protein"/>
    <property type="match status" value="2"/>
</dbReference>
<gene>
    <name evidence="1" type="ORF">GCM10010982_14270</name>
</gene>
<organism evidence="1 2">
    <name type="scientific">Bowmanella pacifica</name>
    <dbReference type="NCBI Taxonomy" id="502051"/>
    <lineage>
        <taxon>Bacteria</taxon>
        <taxon>Pseudomonadati</taxon>
        <taxon>Pseudomonadota</taxon>
        <taxon>Gammaproteobacteria</taxon>
        <taxon>Alteromonadales</taxon>
        <taxon>Alteromonadaceae</taxon>
        <taxon>Bowmanella</taxon>
    </lineage>
</organism>
<evidence type="ECO:0000313" key="2">
    <source>
        <dbReference type="Proteomes" id="UP000606935"/>
    </source>
</evidence>
<comment type="caution">
    <text evidence="1">The sequence shown here is derived from an EMBL/GenBank/DDBJ whole genome shotgun (WGS) entry which is preliminary data.</text>
</comment>
<sequence length="226" mass="25675">MFLSKVSLNNSALAKKELVKLVDKGAYASHQLLWKLFADPTATERPFIFREEQCHGAPIFYVLSHIPPIHRPEIFTQQVKPFTPKLEPGSRLAFQLRANPTINIKDGSKNGKTHDVLMHAKRQLPENKDKDIQHVKKVQESAAKQWLMDEERLNAIGVAMELEPDVVSYQQHCTYKRDTRAPIRFSTVDYQGVIKVMEPELFIGKLSAGIGRAKAFGCGLMLIRRV</sequence>
<name>A0A917YV55_9ALTE</name>
<dbReference type="NCBIfam" id="TIGR01907">
    <property type="entry name" value="casE_Cse3"/>
    <property type="match status" value="1"/>
</dbReference>
<protein>
    <submittedName>
        <fullName evidence="1">Type I-E CRISPR-associated protein Cas6/Cse3/CasE</fullName>
    </submittedName>
</protein>
<dbReference type="Pfam" id="PF08798">
    <property type="entry name" value="CRISPR_assoc"/>
    <property type="match status" value="1"/>
</dbReference>
<dbReference type="SMART" id="SM01101">
    <property type="entry name" value="CRISPR_assoc"/>
    <property type="match status" value="1"/>
</dbReference>
<dbReference type="Proteomes" id="UP000606935">
    <property type="component" value="Unassembled WGS sequence"/>
</dbReference>
<evidence type="ECO:0000313" key="1">
    <source>
        <dbReference type="EMBL" id="GGO67549.1"/>
    </source>
</evidence>